<dbReference type="AlphaFoldDB" id="A0A0S7WFF3"/>
<dbReference type="EMBL" id="LIZT01000089">
    <property type="protein sequence ID" value="KPJ48867.1"/>
    <property type="molecule type" value="Genomic_DNA"/>
</dbReference>
<evidence type="ECO:0000256" key="1">
    <source>
        <dbReference type="SAM" id="MobiDB-lite"/>
    </source>
</evidence>
<proteinExistence type="predicted"/>
<gene>
    <name evidence="2" type="ORF">AMJ40_06710</name>
</gene>
<feature type="region of interest" description="Disordered" evidence="1">
    <location>
        <begin position="71"/>
        <end position="103"/>
    </location>
</feature>
<comment type="caution">
    <text evidence="2">The sequence shown here is derived from an EMBL/GenBank/DDBJ whole genome shotgun (WGS) entry which is preliminary data.</text>
</comment>
<dbReference type="Proteomes" id="UP000051124">
    <property type="component" value="Unassembled WGS sequence"/>
</dbReference>
<protein>
    <submittedName>
        <fullName evidence="2">Uncharacterized protein</fullName>
    </submittedName>
</protein>
<reference evidence="2 3" key="1">
    <citation type="journal article" date="2015" name="Microbiome">
        <title>Genomic resolution of linkages in carbon, nitrogen, and sulfur cycling among widespread estuary sediment bacteria.</title>
        <authorList>
            <person name="Baker B.J."/>
            <person name="Lazar C.S."/>
            <person name="Teske A.P."/>
            <person name="Dick G.J."/>
        </authorList>
    </citation>
    <scope>NUCLEOTIDE SEQUENCE [LARGE SCALE GENOMIC DNA]</scope>
    <source>
        <strain evidence="2">DG_26</strain>
    </source>
</reference>
<evidence type="ECO:0000313" key="3">
    <source>
        <dbReference type="Proteomes" id="UP000051124"/>
    </source>
</evidence>
<feature type="compositionally biased region" description="Polar residues" evidence="1">
    <location>
        <begin position="88"/>
        <end position="100"/>
    </location>
</feature>
<organism evidence="2 3">
    <name type="scientific">candidate division TA06 bacterium DG_26</name>
    <dbReference type="NCBI Taxonomy" id="1703771"/>
    <lineage>
        <taxon>Bacteria</taxon>
        <taxon>Bacteria division TA06</taxon>
    </lineage>
</organism>
<name>A0A0S7WFF3_UNCT6</name>
<evidence type="ECO:0000313" key="2">
    <source>
        <dbReference type="EMBL" id="KPJ48867.1"/>
    </source>
</evidence>
<feature type="region of interest" description="Disordered" evidence="1">
    <location>
        <begin position="1"/>
        <end position="20"/>
    </location>
</feature>
<accession>A0A0S7WFF3</accession>
<sequence length="124" mass="13740">MAVTKSNAASPVADSQSESVSTWLFTQRLRWKPGSASLDGRHQTIHSELVPFTVTKFPKCSTRRFTTHPYILTGNSPLPGNRGANHPSEASHQNIPSSPCDSAEVPEVSFSGRFIRSRKWNILY</sequence>